<organism evidence="1 2">
    <name type="scientific">Tepiditoga spiralis</name>
    <dbReference type="NCBI Taxonomy" id="2108365"/>
    <lineage>
        <taxon>Bacteria</taxon>
        <taxon>Thermotogati</taxon>
        <taxon>Thermotogota</taxon>
        <taxon>Thermotogae</taxon>
        <taxon>Petrotogales</taxon>
        <taxon>Petrotogaceae</taxon>
        <taxon>Tepiditoga</taxon>
    </lineage>
</organism>
<dbReference type="AlphaFoldDB" id="A0A7G1G3R2"/>
<sequence>MSDISTIIMDGFTNEQTLKIMRAIKSLEGMPEIIFATVTETSKKWTVEELIKELNLEHEEMKKYKENKK</sequence>
<dbReference type="EMBL" id="AP018712">
    <property type="protein sequence ID" value="BBE30685.1"/>
    <property type="molecule type" value="Genomic_DNA"/>
</dbReference>
<dbReference type="InParanoid" id="A0A7G1G3R2"/>
<evidence type="ECO:0008006" key="3">
    <source>
        <dbReference type="Google" id="ProtNLM"/>
    </source>
</evidence>
<dbReference type="InterPro" id="IPR016621">
    <property type="entry name" value="UCP014543"/>
</dbReference>
<dbReference type="KEGG" id="ocy:OSSY52_08260"/>
<gene>
    <name evidence="1" type="ORF">OSSY52_08260</name>
</gene>
<proteinExistence type="predicted"/>
<evidence type="ECO:0000313" key="1">
    <source>
        <dbReference type="EMBL" id="BBE30685.1"/>
    </source>
</evidence>
<accession>A0A7G1G3R2</accession>
<reference evidence="1 2" key="1">
    <citation type="submission" date="2018-06" db="EMBL/GenBank/DDBJ databases">
        <title>Genome sequencing of Oceanotoga sp. sy52.</title>
        <authorList>
            <person name="Mori K."/>
        </authorList>
    </citation>
    <scope>NUCLEOTIDE SEQUENCE [LARGE SCALE GENOMIC DNA]</scope>
    <source>
        <strain evidence="2">sy52</strain>
    </source>
</reference>
<name>A0A7G1G3R2_9BACT</name>
<dbReference type="Pfam" id="PF12646">
    <property type="entry name" value="DUF3783"/>
    <property type="match status" value="1"/>
</dbReference>
<dbReference type="RefSeq" id="WP_190615758.1">
    <property type="nucleotide sequence ID" value="NZ_AP018712.1"/>
</dbReference>
<dbReference type="Proteomes" id="UP000516361">
    <property type="component" value="Chromosome"/>
</dbReference>
<protein>
    <recommendedName>
        <fullName evidence="3">DUF3783 domain-containing protein</fullName>
    </recommendedName>
</protein>
<keyword evidence="2" id="KW-1185">Reference proteome</keyword>
<evidence type="ECO:0000313" key="2">
    <source>
        <dbReference type="Proteomes" id="UP000516361"/>
    </source>
</evidence>